<organism evidence="1 2">
    <name type="scientific">Arenibacterium halophilum</name>
    <dbReference type="NCBI Taxonomy" id="2583821"/>
    <lineage>
        <taxon>Bacteria</taxon>
        <taxon>Pseudomonadati</taxon>
        <taxon>Pseudomonadota</taxon>
        <taxon>Alphaproteobacteria</taxon>
        <taxon>Rhodobacterales</taxon>
        <taxon>Paracoccaceae</taxon>
        <taxon>Arenibacterium</taxon>
    </lineage>
</organism>
<proteinExistence type="predicted"/>
<evidence type="ECO:0000313" key="1">
    <source>
        <dbReference type="EMBL" id="TMV08315.1"/>
    </source>
</evidence>
<sequence>MGIRYEKQGSVATFTIDNGKVNAFTPEMHKELYDAVKDFCADRSVHVGILTGAGDRAFCAGDDIKNPHGHQSQADALSAHFFPSTDEEAHLRPGWERELRALERFKPIVGAINGPVVGMGAIYMLNLTDIRIATPNAFIGLPEIAYGMAGAGGSTQLARQVPPAVAMWMVLLGENMPAKDALKHDLYNEVVAPEMLMTRANELAERIAALPPISVRVEMEVTKRAAEMSRSEALNLTSHLYRLQRAALTAQGGFTSLPLAND</sequence>
<dbReference type="SUPFAM" id="SSF52096">
    <property type="entry name" value="ClpP/crotonase"/>
    <property type="match status" value="1"/>
</dbReference>
<dbReference type="CDD" id="cd06558">
    <property type="entry name" value="crotonase-like"/>
    <property type="match status" value="1"/>
</dbReference>
<gene>
    <name evidence="1" type="ORF">FGK64_20330</name>
</gene>
<dbReference type="Gene3D" id="3.90.226.10">
    <property type="entry name" value="2-enoyl-CoA Hydratase, Chain A, domain 1"/>
    <property type="match status" value="1"/>
</dbReference>
<dbReference type="InterPro" id="IPR001753">
    <property type="entry name" value="Enoyl-CoA_hydra/iso"/>
</dbReference>
<name>A0ABY2X0D9_9RHOB</name>
<evidence type="ECO:0000313" key="2">
    <source>
        <dbReference type="Proteomes" id="UP001191082"/>
    </source>
</evidence>
<dbReference type="Pfam" id="PF00378">
    <property type="entry name" value="ECH_1"/>
    <property type="match status" value="1"/>
</dbReference>
<accession>A0ABY2X0D9</accession>
<protein>
    <submittedName>
        <fullName evidence="1">Enoyl-CoA hydratase/isomerase family protein</fullName>
    </submittedName>
</protein>
<dbReference type="PANTHER" id="PTHR11941">
    <property type="entry name" value="ENOYL-COA HYDRATASE-RELATED"/>
    <property type="match status" value="1"/>
</dbReference>
<reference evidence="1 2" key="1">
    <citation type="submission" date="2019-05" db="EMBL/GenBank/DDBJ databases">
        <title>Marivita sp. nov. isolated from sea sediment.</title>
        <authorList>
            <person name="Kim W."/>
        </authorList>
    </citation>
    <scope>NUCLEOTIDE SEQUENCE [LARGE SCALE GENOMIC DNA]</scope>
    <source>
        <strain evidence="1 2">CAU 1492</strain>
    </source>
</reference>
<keyword evidence="2" id="KW-1185">Reference proteome</keyword>
<comment type="caution">
    <text evidence="1">The sequence shown here is derived from an EMBL/GenBank/DDBJ whole genome shotgun (WGS) entry which is preliminary data.</text>
</comment>
<dbReference type="PANTHER" id="PTHR11941:SF54">
    <property type="entry name" value="ENOYL-COA HYDRATASE, MITOCHONDRIAL"/>
    <property type="match status" value="1"/>
</dbReference>
<dbReference type="Proteomes" id="UP001191082">
    <property type="component" value="Unassembled WGS sequence"/>
</dbReference>
<dbReference type="InterPro" id="IPR029045">
    <property type="entry name" value="ClpP/crotonase-like_dom_sf"/>
</dbReference>
<dbReference type="RefSeq" id="WP_138865706.1">
    <property type="nucleotide sequence ID" value="NZ_VCPC01000006.1"/>
</dbReference>
<dbReference type="EMBL" id="VCPC01000006">
    <property type="protein sequence ID" value="TMV08315.1"/>
    <property type="molecule type" value="Genomic_DNA"/>
</dbReference>